<evidence type="ECO:0000313" key="2">
    <source>
        <dbReference type="Proteomes" id="UP001164743"/>
    </source>
</evidence>
<gene>
    <name evidence="1" type="ORF">PtA15_12A59</name>
</gene>
<dbReference type="Proteomes" id="UP001164743">
    <property type="component" value="Chromosome 12A"/>
</dbReference>
<dbReference type="RefSeq" id="XP_053025629.1">
    <property type="nucleotide sequence ID" value="XM_053162218.1"/>
</dbReference>
<keyword evidence="2" id="KW-1185">Reference proteome</keyword>
<organism evidence="1 2">
    <name type="scientific">Puccinia triticina</name>
    <dbReference type="NCBI Taxonomy" id="208348"/>
    <lineage>
        <taxon>Eukaryota</taxon>
        <taxon>Fungi</taxon>
        <taxon>Dikarya</taxon>
        <taxon>Basidiomycota</taxon>
        <taxon>Pucciniomycotina</taxon>
        <taxon>Pucciniomycetes</taxon>
        <taxon>Pucciniales</taxon>
        <taxon>Pucciniaceae</taxon>
        <taxon>Puccinia</taxon>
    </lineage>
</organism>
<reference evidence="1" key="1">
    <citation type="submission" date="2022-10" db="EMBL/GenBank/DDBJ databases">
        <title>Puccinia triticina Genome sequencing and assembly.</title>
        <authorList>
            <person name="Li C."/>
        </authorList>
    </citation>
    <scope>NUCLEOTIDE SEQUENCE</scope>
    <source>
        <strain evidence="1">Pt15</strain>
    </source>
</reference>
<sequence length="59" mass="6606">MPLTSDHTKNRAAFKNSECCWTPTDPNSWRGYKIVAAPDEALYINQGSSSLVGRRVYTT</sequence>
<evidence type="ECO:0000313" key="1">
    <source>
        <dbReference type="EMBL" id="WAQ90074.1"/>
    </source>
</evidence>
<name>A0ABY7CXP0_9BASI</name>
<accession>A0ABY7CXP0</accession>
<protein>
    <submittedName>
        <fullName evidence="1">Uncharacterized protein</fullName>
    </submittedName>
</protein>
<proteinExistence type="predicted"/>
<dbReference type="EMBL" id="CP110432">
    <property type="protein sequence ID" value="WAQ90074.1"/>
    <property type="molecule type" value="Genomic_DNA"/>
</dbReference>
<dbReference type="GeneID" id="77803109"/>